<feature type="region of interest" description="Disordered" evidence="1">
    <location>
        <begin position="410"/>
        <end position="476"/>
    </location>
</feature>
<sequence length="789" mass="85470">MLSSGCDVRKCSVLLPEGVRIGERATCPLGEVRMELLRIAMRATCYQGEGSLQCPPFNLPILPGQNGRASVNNTRAVMATASRTSSPFCQFTLGDSGFVSAVLGFLLPPAPFVGCRFFFGVEPRVGMGMLVPFQPHSKKCLRKRTLLRLARPGRATKMHPKSLWTERPCPLRNLRTTLSTLPRSNSMLGSGSPFYRCSKNFFTSPRSPDLHPSEHSLGADGVHILSMLFNLDLSLLEVLFIYSIKKGKTDLFSLATRLPSLQLVTYLPYSTKGGAKGHVLVRGVWAGLLEHPERPFSPNRSLVLPAKAACTDKRGRVVEWVEKASFDRLNKLFEITAVERHHQTLLTARNLLAVVREPQAYVTNILPRKLPKKVVPGEHFVLKDLPFYKEARKADTQARRAFLNKWEERRQEGTLRRAPGDKRPAPFPPAGALAGKKKKVPTKGIVIRSPAPSGLPSVSSDSVRIPSQNGSGPSMPAAERMTLLVEEATSVYQPDSPHPDADVTGASCPDPLPPTAPPMEETGAERQGLPHCEPSSLAFVPVKGLAEGRSRSARNLKSGIIGRLQDHLLETIEEATSVYQPDSPHPDADVTGASCPDPLPPTTPPMEETGAERQGLPHCEPSSLAFVPVKGLAEGRSRSARNLKSGIIGRLQDHLLETIEEATSVYQPDSPHPDADVTGASCPDPLPPTTPPMEETGAERQGLPHCEPSSLALVPVKGLAEGRSRPTRDLKSGISGRLQDRLLETIEVSCSSAQEDHPGGIPPGSDIALPSTKMFEAAKMLVSGIRGMV</sequence>
<gene>
    <name evidence="2" type="ORF">CK203_087280</name>
</gene>
<proteinExistence type="predicted"/>
<reference evidence="2 3" key="1">
    <citation type="journal article" date="2018" name="PLoS Genet.">
        <title>Population sequencing reveals clonal diversity and ancestral inbreeding in the grapevine cultivar Chardonnay.</title>
        <authorList>
            <person name="Roach M.J."/>
            <person name="Johnson D.L."/>
            <person name="Bohlmann J."/>
            <person name="van Vuuren H.J."/>
            <person name="Jones S.J."/>
            <person name="Pretorius I.S."/>
            <person name="Schmidt S.A."/>
            <person name="Borneman A.R."/>
        </authorList>
    </citation>
    <scope>NUCLEOTIDE SEQUENCE [LARGE SCALE GENOMIC DNA]</scope>
    <source>
        <strain evidence="3">cv. Chardonnay</strain>
        <tissue evidence="2">Leaf</tissue>
    </source>
</reference>
<accession>A0A438BMA0</accession>
<feature type="compositionally biased region" description="Polar residues" evidence="1">
    <location>
        <begin position="456"/>
        <end position="472"/>
    </location>
</feature>
<dbReference type="Proteomes" id="UP000288805">
    <property type="component" value="Unassembled WGS sequence"/>
</dbReference>
<comment type="caution">
    <text evidence="2">The sequence shown here is derived from an EMBL/GenBank/DDBJ whole genome shotgun (WGS) entry which is preliminary data.</text>
</comment>
<evidence type="ECO:0000313" key="3">
    <source>
        <dbReference type="Proteomes" id="UP000288805"/>
    </source>
</evidence>
<evidence type="ECO:0000313" key="2">
    <source>
        <dbReference type="EMBL" id="RVW12048.1"/>
    </source>
</evidence>
<feature type="region of interest" description="Disordered" evidence="1">
    <location>
        <begin position="666"/>
        <end position="706"/>
    </location>
</feature>
<organism evidence="2 3">
    <name type="scientific">Vitis vinifera</name>
    <name type="common">Grape</name>
    <dbReference type="NCBI Taxonomy" id="29760"/>
    <lineage>
        <taxon>Eukaryota</taxon>
        <taxon>Viridiplantae</taxon>
        <taxon>Streptophyta</taxon>
        <taxon>Embryophyta</taxon>
        <taxon>Tracheophyta</taxon>
        <taxon>Spermatophyta</taxon>
        <taxon>Magnoliopsida</taxon>
        <taxon>eudicotyledons</taxon>
        <taxon>Gunneridae</taxon>
        <taxon>Pentapetalae</taxon>
        <taxon>rosids</taxon>
        <taxon>Vitales</taxon>
        <taxon>Vitaceae</taxon>
        <taxon>Viteae</taxon>
        <taxon>Vitis</taxon>
    </lineage>
</organism>
<evidence type="ECO:0000256" key="1">
    <source>
        <dbReference type="SAM" id="MobiDB-lite"/>
    </source>
</evidence>
<dbReference type="AlphaFoldDB" id="A0A438BMA0"/>
<dbReference type="EMBL" id="QGNW01002723">
    <property type="protein sequence ID" value="RVW12048.1"/>
    <property type="molecule type" value="Genomic_DNA"/>
</dbReference>
<protein>
    <submittedName>
        <fullName evidence="2">Uncharacterized protein</fullName>
    </submittedName>
</protein>
<name>A0A438BMA0_VITVI</name>
<feature type="compositionally biased region" description="Basic and acidic residues" evidence="1">
    <location>
        <begin position="410"/>
        <end position="424"/>
    </location>
</feature>
<feature type="region of interest" description="Disordered" evidence="1">
    <location>
        <begin position="579"/>
        <end position="622"/>
    </location>
</feature>
<feature type="region of interest" description="Disordered" evidence="1">
    <location>
        <begin position="490"/>
        <end position="535"/>
    </location>
</feature>